<gene>
    <name evidence="1" type="ORF">SPELUC_LOCUS9612</name>
</gene>
<name>A0ACA9NPF3_9GLOM</name>
<organism evidence="1 2">
    <name type="scientific">Cetraspora pellucida</name>
    <dbReference type="NCBI Taxonomy" id="1433469"/>
    <lineage>
        <taxon>Eukaryota</taxon>
        <taxon>Fungi</taxon>
        <taxon>Fungi incertae sedis</taxon>
        <taxon>Mucoromycota</taxon>
        <taxon>Glomeromycotina</taxon>
        <taxon>Glomeromycetes</taxon>
        <taxon>Diversisporales</taxon>
        <taxon>Gigasporaceae</taxon>
        <taxon>Cetraspora</taxon>
    </lineage>
</organism>
<keyword evidence="2" id="KW-1185">Reference proteome</keyword>
<sequence>MRSSQNQETMFSESIILHASNPTVSIFLKYPTYVDQTQNEESRPKKKSRKEGEKKESSILKKIIKELSTDTFDISKVSEEVNVNSSNFWQLSNKINHAESKNEDATKELIKSYFNFGEIIYNQYKELKAIYGKVGTTTIVKDEFRKEISKIKFINNVLQKRKKRTEK</sequence>
<feature type="non-terminal residue" evidence="1">
    <location>
        <position position="167"/>
    </location>
</feature>
<comment type="caution">
    <text evidence="1">The sequence shown here is derived from an EMBL/GenBank/DDBJ whole genome shotgun (WGS) entry which is preliminary data.</text>
</comment>
<dbReference type="EMBL" id="CAJVPW010016437">
    <property type="protein sequence ID" value="CAG8669967.1"/>
    <property type="molecule type" value="Genomic_DNA"/>
</dbReference>
<dbReference type="Proteomes" id="UP000789366">
    <property type="component" value="Unassembled WGS sequence"/>
</dbReference>
<proteinExistence type="predicted"/>
<protein>
    <submittedName>
        <fullName evidence="1">8522_t:CDS:1</fullName>
    </submittedName>
</protein>
<evidence type="ECO:0000313" key="1">
    <source>
        <dbReference type="EMBL" id="CAG8669967.1"/>
    </source>
</evidence>
<reference evidence="1" key="1">
    <citation type="submission" date="2021-06" db="EMBL/GenBank/DDBJ databases">
        <authorList>
            <person name="Kallberg Y."/>
            <person name="Tangrot J."/>
            <person name="Rosling A."/>
        </authorList>
    </citation>
    <scope>NUCLEOTIDE SEQUENCE</scope>
    <source>
        <strain evidence="1">28 12/20/2015</strain>
    </source>
</reference>
<accession>A0ACA9NPF3</accession>
<evidence type="ECO:0000313" key="2">
    <source>
        <dbReference type="Proteomes" id="UP000789366"/>
    </source>
</evidence>